<comment type="caution">
    <text evidence="2">The sequence shown here is derived from an EMBL/GenBank/DDBJ whole genome shotgun (WGS) entry which is preliminary data.</text>
</comment>
<evidence type="ECO:0000313" key="3">
    <source>
        <dbReference type="Proteomes" id="UP000554482"/>
    </source>
</evidence>
<dbReference type="PANTHER" id="PTHR35546:SF130">
    <property type="entry name" value="EXPRESSED PROTEIN"/>
    <property type="match status" value="1"/>
</dbReference>
<proteinExistence type="predicted"/>
<sequence>MKCLSKGWCHSISHYRRSRTRSSNSTFVYQCKFQGEQNNQVLFLNAKEQVGGDTVVVETLEYHSIGYNNIQFVGSSNGLILCKSCYNSGDNTTLVPYVCNPILNQWVSVTPICVGEHSIFMGLVFDGVSQHHFKVVLCYASYVKMYRKRLNYHIYSSDTGEWREVKAKLVNSSMLTTSYMMFEGDISYLYRKGMVHWISNRYMLVYHFQNNFFKVIVLPAISIQRMWE</sequence>
<dbReference type="Pfam" id="PF24750">
    <property type="entry name" value="b-prop_At3g26010-like"/>
    <property type="match status" value="1"/>
</dbReference>
<accession>A0A7J6WJZ6</accession>
<name>A0A7J6WJZ6_THATH</name>
<dbReference type="InterPro" id="IPR055290">
    <property type="entry name" value="At3g26010-like"/>
</dbReference>
<dbReference type="InterPro" id="IPR056592">
    <property type="entry name" value="Beta-prop_At3g26010-like"/>
</dbReference>
<feature type="domain" description="F-box protein At3g26010-like beta-propeller" evidence="1">
    <location>
        <begin position="67"/>
        <end position="222"/>
    </location>
</feature>
<organism evidence="2 3">
    <name type="scientific">Thalictrum thalictroides</name>
    <name type="common">Rue-anemone</name>
    <name type="synonym">Anemone thalictroides</name>
    <dbReference type="NCBI Taxonomy" id="46969"/>
    <lineage>
        <taxon>Eukaryota</taxon>
        <taxon>Viridiplantae</taxon>
        <taxon>Streptophyta</taxon>
        <taxon>Embryophyta</taxon>
        <taxon>Tracheophyta</taxon>
        <taxon>Spermatophyta</taxon>
        <taxon>Magnoliopsida</taxon>
        <taxon>Ranunculales</taxon>
        <taxon>Ranunculaceae</taxon>
        <taxon>Thalictroideae</taxon>
        <taxon>Thalictrum</taxon>
    </lineage>
</organism>
<dbReference type="Proteomes" id="UP000554482">
    <property type="component" value="Unassembled WGS sequence"/>
</dbReference>
<keyword evidence="3" id="KW-1185">Reference proteome</keyword>
<evidence type="ECO:0000313" key="2">
    <source>
        <dbReference type="EMBL" id="KAF5197706.1"/>
    </source>
</evidence>
<protein>
    <recommendedName>
        <fullName evidence="1">F-box protein At3g26010-like beta-propeller domain-containing protein</fullName>
    </recommendedName>
</protein>
<gene>
    <name evidence="2" type="ORF">FRX31_012708</name>
</gene>
<dbReference type="EMBL" id="JABWDY010014331">
    <property type="protein sequence ID" value="KAF5197706.1"/>
    <property type="molecule type" value="Genomic_DNA"/>
</dbReference>
<dbReference type="PANTHER" id="PTHR35546">
    <property type="entry name" value="F-BOX PROTEIN INTERACTION DOMAIN PROTEIN-RELATED"/>
    <property type="match status" value="1"/>
</dbReference>
<dbReference type="OrthoDB" id="1549426at2759"/>
<dbReference type="AlphaFoldDB" id="A0A7J6WJZ6"/>
<evidence type="ECO:0000259" key="1">
    <source>
        <dbReference type="Pfam" id="PF24750"/>
    </source>
</evidence>
<reference evidence="2 3" key="1">
    <citation type="submission" date="2020-06" db="EMBL/GenBank/DDBJ databases">
        <title>Transcriptomic and genomic resources for Thalictrum thalictroides and T. hernandezii: Facilitating candidate gene discovery in an emerging model plant lineage.</title>
        <authorList>
            <person name="Arias T."/>
            <person name="Riano-Pachon D.M."/>
            <person name="Di Stilio V.S."/>
        </authorList>
    </citation>
    <scope>NUCLEOTIDE SEQUENCE [LARGE SCALE GENOMIC DNA]</scope>
    <source>
        <strain evidence="3">cv. WT478/WT964</strain>
        <tissue evidence="2">Leaves</tissue>
    </source>
</reference>